<keyword evidence="6 12" id="KW-0067">ATP-binding</keyword>
<organism evidence="12">
    <name type="scientific">Leptolyngbya boryana CZ1</name>
    <dbReference type="NCBI Taxonomy" id="3060204"/>
    <lineage>
        <taxon>Bacteria</taxon>
        <taxon>Bacillati</taxon>
        <taxon>Cyanobacteriota</taxon>
        <taxon>Cyanophyceae</taxon>
        <taxon>Leptolyngbyales</taxon>
        <taxon>Leptolyngbyaceae</taxon>
        <taxon>Leptolyngbya group</taxon>
        <taxon>Leptolyngbya</taxon>
    </lineage>
</organism>
<evidence type="ECO:0000256" key="2">
    <source>
        <dbReference type="ARBA" id="ARBA00022448"/>
    </source>
</evidence>
<feature type="transmembrane region" description="Helical" evidence="9">
    <location>
        <begin position="160"/>
        <end position="183"/>
    </location>
</feature>
<evidence type="ECO:0000259" key="11">
    <source>
        <dbReference type="PROSITE" id="PS50929"/>
    </source>
</evidence>
<dbReference type="SUPFAM" id="SSF52540">
    <property type="entry name" value="P-loop containing nucleoside triphosphate hydrolases"/>
    <property type="match status" value="1"/>
</dbReference>
<dbReference type="FunFam" id="3.40.50.300:FF:000221">
    <property type="entry name" value="Multidrug ABC transporter ATP-binding protein"/>
    <property type="match status" value="1"/>
</dbReference>
<evidence type="ECO:0000259" key="10">
    <source>
        <dbReference type="PROSITE" id="PS50893"/>
    </source>
</evidence>
<dbReference type="PROSITE" id="PS50929">
    <property type="entry name" value="ABC_TM1F"/>
    <property type="match status" value="1"/>
</dbReference>
<feature type="transmembrane region" description="Helical" evidence="9">
    <location>
        <begin position="276"/>
        <end position="294"/>
    </location>
</feature>
<dbReference type="GO" id="GO:0005524">
    <property type="term" value="F:ATP binding"/>
    <property type="evidence" value="ECO:0007669"/>
    <property type="project" value="UniProtKB-KW"/>
</dbReference>
<name>A0AA97AR10_LEPBY</name>
<accession>A0AA97AR10</accession>
<reference evidence="12" key="1">
    <citation type="journal article" date="2023" name="Plants (Basel)">
        <title>Genomic Analysis of Leptolyngbya boryana CZ1 Reveals Efficient Carbon Fixation Modules.</title>
        <authorList>
            <person name="Bai X."/>
            <person name="Wang H."/>
            <person name="Cheng W."/>
            <person name="Wang J."/>
            <person name="Ma M."/>
            <person name="Hu H."/>
            <person name="Song Z."/>
            <person name="Ma H."/>
            <person name="Fan Y."/>
            <person name="Du C."/>
            <person name="Xu J."/>
        </authorList>
    </citation>
    <scope>NUCLEOTIDE SEQUENCE</scope>
    <source>
        <strain evidence="12">CZ1</strain>
    </source>
</reference>
<dbReference type="InterPro" id="IPR039421">
    <property type="entry name" value="Type_1_exporter"/>
</dbReference>
<dbReference type="PANTHER" id="PTHR24221">
    <property type="entry name" value="ATP-BINDING CASSETTE SUB-FAMILY B"/>
    <property type="match status" value="1"/>
</dbReference>
<evidence type="ECO:0000256" key="4">
    <source>
        <dbReference type="ARBA" id="ARBA00022692"/>
    </source>
</evidence>
<keyword evidence="5" id="KW-0547">Nucleotide-binding</keyword>
<dbReference type="EMBL" id="CP130144">
    <property type="protein sequence ID" value="WNZ43795.1"/>
    <property type="molecule type" value="Genomic_DNA"/>
</dbReference>
<feature type="domain" description="ABC transmembrane type-1" evidence="11">
    <location>
        <begin position="35"/>
        <end position="332"/>
    </location>
</feature>
<evidence type="ECO:0000256" key="7">
    <source>
        <dbReference type="ARBA" id="ARBA00022989"/>
    </source>
</evidence>
<keyword evidence="3" id="KW-1003">Cell membrane</keyword>
<feature type="transmembrane region" description="Helical" evidence="9">
    <location>
        <begin position="33"/>
        <end position="53"/>
    </location>
</feature>
<dbReference type="GO" id="GO:0005886">
    <property type="term" value="C:plasma membrane"/>
    <property type="evidence" value="ECO:0007669"/>
    <property type="project" value="UniProtKB-SubCell"/>
</dbReference>
<evidence type="ECO:0000256" key="8">
    <source>
        <dbReference type="ARBA" id="ARBA00023136"/>
    </source>
</evidence>
<feature type="transmembrane region" description="Helical" evidence="9">
    <location>
        <begin position="74"/>
        <end position="96"/>
    </location>
</feature>
<keyword evidence="4 9" id="KW-0812">Transmembrane</keyword>
<dbReference type="Pfam" id="PF00664">
    <property type="entry name" value="ABC_membrane"/>
    <property type="match status" value="1"/>
</dbReference>
<dbReference type="Pfam" id="PF00005">
    <property type="entry name" value="ABC_tran"/>
    <property type="match status" value="1"/>
</dbReference>
<dbReference type="InterPro" id="IPR003593">
    <property type="entry name" value="AAA+_ATPase"/>
</dbReference>
<dbReference type="SUPFAM" id="SSF90123">
    <property type="entry name" value="ABC transporter transmembrane region"/>
    <property type="match status" value="1"/>
</dbReference>
<dbReference type="RefSeq" id="WP_316425977.1">
    <property type="nucleotide sequence ID" value="NZ_CP130144.1"/>
</dbReference>
<feature type="domain" description="ABC transporter" evidence="10">
    <location>
        <begin position="366"/>
        <end position="601"/>
    </location>
</feature>
<evidence type="ECO:0000256" key="9">
    <source>
        <dbReference type="SAM" id="Phobius"/>
    </source>
</evidence>
<keyword evidence="8 9" id="KW-0472">Membrane</keyword>
<dbReference type="PANTHER" id="PTHR24221:SF468">
    <property type="entry name" value="ABC TRANSPORTER"/>
    <property type="match status" value="1"/>
</dbReference>
<proteinExistence type="predicted"/>
<keyword evidence="2" id="KW-0813">Transport</keyword>
<dbReference type="InterPro" id="IPR027417">
    <property type="entry name" value="P-loop_NTPase"/>
</dbReference>
<protein>
    <submittedName>
        <fullName evidence="12">ABC transporter ATP-binding protein</fullName>
    </submittedName>
</protein>
<evidence type="ECO:0000256" key="3">
    <source>
        <dbReference type="ARBA" id="ARBA00022475"/>
    </source>
</evidence>
<comment type="subcellular location">
    <subcellularLocation>
        <location evidence="1">Cell membrane</location>
        <topology evidence="1">Multi-pass membrane protein</topology>
    </subcellularLocation>
</comment>
<evidence type="ECO:0000313" key="12">
    <source>
        <dbReference type="EMBL" id="WNZ43795.1"/>
    </source>
</evidence>
<dbReference type="GO" id="GO:0140359">
    <property type="term" value="F:ABC-type transporter activity"/>
    <property type="evidence" value="ECO:0007669"/>
    <property type="project" value="InterPro"/>
</dbReference>
<dbReference type="GO" id="GO:0016887">
    <property type="term" value="F:ATP hydrolysis activity"/>
    <property type="evidence" value="ECO:0007669"/>
    <property type="project" value="InterPro"/>
</dbReference>
<dbReference type="CDD" id="cd18564">
    <property type="entry name" value="ABC_6TM_exporter_like"/>
    <property type="match status" value="1"/>
</dbReference>
<evidence type="ECO:0000256" key="6">
    <source>
        <dbReference type="ARBA" id="ARBA00022840"/>
    </source>
</evidence>
<evidence type="ECO:0000256" key="5">
    <source>
        <dbReference type="ARBA" id="ARBA00022741"/>
    </source>
</evidence>
<dbReference type="SMART" id="SM00382">
    <property type="entry name" value="AAA"/>
    <property type="match status" value="1"/>
</dbReference>
<dbReference type="GO" id="GO:0034040">
    <property type="term" value="F:ATPase-coupled lipid transmembrane transporter activity"/>
    <property type="evidence" value="ECO:0007669"/>
    <property type="project" value="TreeGrafter"/>
</dbReference>
<gene>
    <name evidence="12" type="ORF">Q2T42_18300</name>
</gene>
<dbReference type="AlphaFoldDB" id="A0AA97AR10"/>
<sequence>MKQDATQNFKTTMPGISRILKRFAPQIGKQKSLLLMSFAGLMTEIFLHLLEPFPLKLIFDYILLPGTTTKPFPIPFLASLSPFLLLTVLTLGLIVITTLRAVASYFSIVGMALAASNILTEVRFNLYSHLQRLSLAYHHKNHSGDLITRVTSDIGRLREVTVMAVIPLIAHSLTLVGMIGVMLWMNWELALIAIALFPVFFFATFRLTRRIKGVMKKQRKREGEMAATVAESIGAIKVVQTLSLHEMLEESFSEHSSQSLQDSAKAQKIAAGLERLVELLVGFMTALVLWRGALLVYSKVLTPGDLLIFVNYIRIAFKPMRQVAKYIGLLAKATASGERVLDVLDEVPDISDTRGAITAPALRGAVQFDNVSFAYDNDDRGILRNMSFTVQPGQKVALVGSSGGGKSTIVSLLLRLYDPLEGCILIDGHDLRQYKLDSFRKQASVVLQDSVLFGTSIRDNIAYGYLSATDTAIESAAKLANAHDFILQLPQGYDTQLGERGSTLSGGQRQRIAIARAAIRNAPIVVLDEPTTGLDQENEHAVTEALNRLVEGKTAFWVSHNLKATKDADLILYVEKGAIVEQGTHDELMQIGGRYAAMYALQTAIDTSAVGV</sequence>
<dbReference type="Gene3D" id="3.40.50.300">
    <property type="entry name" value="P-loop containing nucleotide triphosphate hydrolases"/>
    <property type="match status" value="1"/>
</dbReference>
<dbReference type="InterPro" id="IPR036640">
    <property type="entry name" value="ABC1_TM_sf"/>
</dbReference>
<dbReference type="PROSITE" id="PS00211">
    <property type="entry name" value="ABC_TRANSPORTER_1"/>
    <property type="match status" value="1"/>
</dbReference>
<reference evidence="12" key="2">
    <citation type="submission" date="2023-07" db="EMBL/GenBank/DDBJ databases">
        <authorList>
            <person name="Bai X.-H."/>
            <person name="Wang H.-H."/>
            <person name="Wang J."/>
            <person name="Ma M.-Y."/>
            <person name="Hu H.-H."/>
            <person name="Song Z.-L."/>
            <person name="Ma H.-G."/>
            <person name="Fan Y."/>
            <person name="Du C.-Y."/>
            <person name="Xu J.-C."/>
        </authorList>
    </citation>
    <scope>NUCLEOTIDE SEQUENCE</scope>
    <source>
        <strain evidence="12">CZ1</strain>
    </source>
</reference>
<dbReference type="InterPro" id="IPR011527">
    <property type="entry name" value="ABC1_TM_dom"/>
</dbReference>
<dbReference type="InterPro" id="IPR017871">
    <property type="entry name" value="ABC_transporter-like_CS"/>
</dbReference>
<dbReference type="Gene3D" id="1.20.1560.10">
    <property type="entry name" value="ABC transporter type 1, transmembrane domain"/>
    <property type="match status" value="1"/>
</dbReference>
<feature type="transmembrane region" description="Helical" evidence="9">
    <location>
        <begin position="189"/>
        <end position="208"/>
    </location>
</feature>
<dbReference type="PROSITE" id="PS50893">
    <property type="entry name" value="ABC_TRANSPORTER_2"/>
    <property type="match status" value="1"/>
</dbReference>
<dbReference type="InterPro" id="IPR003439">
    <property type="entry name" value="ABC_transporter-like_ATP-bd"/>
</dbReference>
<keyword evidence="7 9" id="KW-1133">Transmembrane helix</keyword>
<evidence type="ECO:0000256" key="1">
    <source>
        <dbReference type="ARBA" id="ARBA00004651"/>
    </source>
</evidence>